<evidence type="ECO:0000313" key="7">
    <source>
        <dbReference type="RefSeq" id="XP_013167109.1"/>
    </source>
</evidence>
<organism evidence="7">
    <name type="scientific">Papilio xuthus</name>
    <name type="common">Asian swallowtail butterfly</name>
    <dbReference type="NCBI Taxonomy" id="66420"/>
    <lineage>
        <taxon>Eukaryota</taxon>
        <taxon>Metazoa</taxon>
        <taxon>Ecdysozoa</taxon>
        <taxon>Arthropoda</taxon>
        <taxon>Hexapoda</taxon>
        <taxon>Insecta</taxon>
        <taxon>Pterygota</taxon>
        <taxon>Neoptera</taxon>
        <taxon>Endopterygota</taxon>
        <taxon>Lepidoptera</taxon>
        <taxon>Glossata</taxon>
        <taxon>Ditrysia</taxon>
        <taxon>Papilionoidea</taxon>
        <taxon>Papilionidae</taxon>
        <taxon>Papilioninae</taxon>
        <taxon>Papilio</taxon>
    </lineage>
</organism>
<dbReference type="FunFam" id="1.10.340.30:FF:000009">
    <property type="entry name" value="DNA-3-methyladenine glycosylase I"/>
    <property type="match status" value="1"/>
</dbReference>
<name>A0AAJ6Z819_PAPXU</name>
<dbReference type="PANTHER" id="PTHR30037:SF4">
    <property type="entry name" value="DNA-3-METHYLADENINE GLYCOSYLASE I"/>
    <property type="match status" value="1"/>
</dbReference>
<dbReference type="AlphaFoldDB" id="A0AAJ6Z819"/>
<dbReference type="Pfam" id="PF03352">
    <property type="entry name" value="Adenine_glyco"/>
    <property type="match status" value="1"/>
</dbReference>
<dbReference type="GO" id="GO:0006284">
    <property type="term" value="P:base-excision repair"/>
    <property type="evidence" value="ECO:0007669"/>
    <property type="project" value="InterPro"/>
</dbReference>
<dbReference type="InterPro" id="IPR052891">
    <property type="entry name" value="DNA-3mA_glycosylase"/>
</dbReference>
<dbReference type="InterPro" id="IPR011257">
    <property type="entry name" value="DNA_glycosylase"/>
</dbReference>
<evidence type="ECO:0000256" key="4">
    <source>
        <dbReference type="ARBA" id="ARBA00022833"/>
    </source>
</evidence>
<feature type="binding site" evidence="6">
    <location>
        <position position="28"/>
    </location>
    <ligand>
        <name>Zn(2+)</name>
        <dbReference type="ChEBI" id="CHEBI:29105"/>
    </ligand>
</feature>
<feature type="binding site" evidence="6">
    <location>
        <position position="15"/>
    </location>
    <ligand>
        <name>Zn(2+)</name>
        <dbReference type="ChEBI" id="CHEBI:29105"/>
    </ligand>
</feature>
<dbReference type="InterPro" id="IPR005019">
    <property type="entry name" value="Adenine_glyco"/>
</dbReference>
<dbReference type="InterPro" id="IPR004597">
    <property type="entry name" value="Tag"/>
</dbReference>
<dbReference type="GeneID" id="106117372"/>
<dbReference type="RefSeq" id="XP_013167109.1">
    <property type="nucleotide sequence ID" value="XM_013311655.1"/>
</dbReference>
<evidence type="ECO:0000256" key="3">
    <source>
        <dbReference type="ARBA" id="ARBA00022801"/>
    </source>
</evidence>
<keyword evidence="2" id="KW-0227">DNA damage</keyword>
<dbReference type="Gene3D" id="1.10.340.30">
    <property type="entry name" value="Hypothetical protein, domain 2"/>
    <property type="match status" value="1"/>
</dbReference>
<keyword evidence="4 6" id="KW-0862">Zinc</keyword>
<dbReference type="SUPFAM" id="SSF48150">
    <property type="entry name" value="DNA-glycosylase"/>
    <property type="match status" value="1"/>
</dbReference>
<gene>
    <name evidence="7" type="primary">LOC106117372</name>
</gene>
<dbReference type="PANTHER" id="PTHR30037">
    <property type="entry name" value="DNA-3-METHYLADENINE GLYCOSYLASE 1"/>
    <property type="match status" value="1"/>
</dbReference>
<dbReference type="KEGG" id="pxu:106117372"/>
<protein>
    <submittedName>
        <fullName evidence="7">DNA-3-methyladenine glycosylase 1-like</fullName>
    </submittedName>
</protein>
<keyword evidence="3" id="KW-0378">Hydrolase</keyword>
<evidence type="ECO:0000256" key="6">
    <source>
        <dbReference type="PIRSR" id="PIRSR605019-1"/>
    </source>
</evidence>
<sequence>MPQSEIKTSGEIVRCGWVTKDPQYIEYHDSEWGEPVYDNYQLFEMLCLEGQQAGLSWITILKKREKYKQSFHNFNPNKISKMSETAILKLLNDPGIVRHKGKLIAIKHNSDCYLAMENNGEDFSNFIWSFVQHRPIINNWENVKDVPTETDISKALSKALKKRGFKFVGSTICYAFMQACGLVNDHIVSCYCRNRDDILLD</sequence>
<dbReference type="GO" id="GO:0008725">
    <property type="term" value="F:DNA-3-methyladenine glycosylase activity"/>
    <property type="evidence" value="ECO:0007669"/>
    <property type="project" value="InterPro"/>
</dbReference>
<evidence type="ECO:0000256" key="1">
    <source>
        <dbReference type="ARBA" id="ARBA00022723"/>
    </source>
</evidence>
<keyword evidence="5" id="KW-0234">DNA repair</keyword>
<dbReference type="Proteomes" id="UP000694872">
    <property type="component" value="Unplaced"/>
</dbReference>
<feature type="binding site" evidence="6">
    <location>
        <position position="190"/>
    </location>
    <ligand>
        <name>Zn(2+)</name>
        <dbReference type="ChEBI" id="CHEBI:29105"/>
    </ligand>
</feature>
<accession>A0AAJ6Z819</accession>
<proteinExistence type="predicted"/>
<reference evidence="7" key="1">
    <citation type="submission" date="2025-08" db="UniProtKB">
        <authorList>
            <consortium name="RefSeq"/>
        </authorList>
    </citation>
    <scope>IDENTIFICATION</scope>
</reference>
<dbReference type="GO" id="GO:0046872">
    <property type="term" value="F:metal ion binding"/>
    <property type="evidence" value="ECO:0007669"/>
    <property type="project" value="UniProtKB-KW"/>
</dbReference>
<dbReference type="NCBIfam" id="TIGR00624">
    <property type="entry name" value="tag"/>
    <property type="match status" value="1"/>
</dbReference>
<evidence type="ECO:0000256" key="2">
    <source>
        <dbReference type="ARBA" id="ARBA00022763"/>
    </source>
</evidence>
<keyword evidence="1 6" id="KW-0479">Metal-binding</keyword>
<feature type="binding site" evidence="6">
    <location>
        <position position="186"/>
    </location>
    <ligand>
        <name>Zn(2+)</name>
        <dbReference type="ChEBI" id="CHEBI:29105"/>
    </ligand>
</feature>
<evidence type="ECO:0000256" key="5">
    <source>
        <dbReference type="ARBA" id="ARBA00023204"/>
    </source>
</evidence>